<dbReference type="Ensembl" id="ENSMMST00000028908.1">
    <property type="protein sequence ID" value="ENSMMSP00000026196.1"/>
    <property type="gene ID" value="ENSMMSG00000019694.1"/>
</dbReference>
<dbReference type="InterPro" id="IPR029381">
    <property type="entry name" value="CAGE1_N"/>
</dbReference>
<dbReference type="PANTHER" id="PTHR36864">
    <property type="entry name" value="CANCER-ASSOCIATED GENE 1 PROTEIN"/>
    <property type="match status" value="1"/>
</dbReference>
<evidence type="ECO:0000256" key="2">
    <source>
        <dbReference type="SAM" id="MobiDB-lite"/>
    </source>
</evidence>
<dbReference type="PANTHER" id="PTHR36864:SF1">
    <property type="entry name" value="CANCER-ASSOCIATED GENE 1 PROTEIN"/>
    <property type="match status" value="1"/>
</dbReference>
<reference evidence="4" key="1">
    <citation type="submission" date="2025-08" db="UniProtKB">
        <authorList>
            <consortium name="Ensembl"/>
        </authorList>
    </citation>
    <scope>IDENTIFICATION</scope>
</reference>
<reference evidence="4" key="2">
    <citation type="submission" date="2025-09" db="UniProtKB">
        <authorList>
            <consortium name="Ensembl"/>
        </authorList>
    </citation>
    <scope>IDENTIFICATION</scope>
</reference>
<dbReference type="Pfam" id="PF15066">
    <property type="entry name" value="CAGE1"/>
    <property type="match status" value="1"/>
</dbReference>
<organism evidence="4 5">
    <name type="scientific">Moschus moschiferus</name>
    <name type="common">Siberian musk deer</name>
    <name type="synonym">Moschus sibiricus</name>
    <dbReference type="NCBI Taxonomy" id="68415"/>
    <lineage>
        <taxon>Eukaryota</taxon>
        <taxon>Metazoa</taxon>
        <taxon>Chordata</taxon>
        <taxon>Craniata</taxon>
        <taxon>Vertebrata</taxon>
        <taxon>Euteleostomi</taxon>
        <taxon>Mammalia</taxon>
        <taxon>Eutheria</taxon>
        <taxon>Laurasiatheria</taxon>
        <taxon>Artiodactyla</taxon>
        <taxon>Ruminantia</taxon>
        <taxon>Pecora</taxon>
        <taxon>Moschidae</taxon>
        <taxon>Moschus</taxon>
    </lineage>
</organism>
<feature type="region of interest" description="Disordered" evidence="2">
    <location>
        <begin position="441"/>
        <end position="466"/>
    </location>
</feature>
<sequence>ITEEPELQHYVCDYAEDTDIQEDSFKEEKPMGTSTFTHTDQLALECVREPSRSPPLSHCSEETLKFVEVPLANSTATESALNPSRSQDFLCEIAGSSKGVQNSLDIPEMSVRHQKEVPEKGRWSPQMVSTWAPAGICWSDGASQEACVIPDAEQSLESLQPLEEDMALNEVLRKLKRANKEQETQIEDLERRNMYLEKKVEELQMTVTKQHVFVDIINKLKEKVEELIEEKYRIKLEKSDTEKTLQGLHEILVTTQNHLQECRSEKETLQLEFKKLKGNYVSLQERYMTQCMEMDSALSKKEEEVERLQRLKGELEKASSAALDLLKRERETGEQEFLSLREEFEKREREHLDEREQLKSKLEKLVAQVQNVRFLSDSEKAKNAELQQQINEVKNGNTKLQQQVARSEEQNCVPKCEIAQLKENLEDVMESDVAKDTKMTHPNLFPNHSPCEEGNANPPDMKRTSQPTSRILNLQALMVELLPHQDIINCDAEHFKENEIVSDIMPQKLKSFHLKKKNLDKEVTEFDSKEAKNVRDVPVVLGAELNQHHNLNEELDFLVTSYEEIIRCADQRLVISHSRIAHLEERNKQLEDLIRRSRVRVRKPRPRSHPKLLTVMPVILEGDRNDLD</sequence>
<accession>A0A8C6E8N8</accession>
<keyword evidence="5" id="KW-1185">Reference proteome</keyword>
<name>A0A8C6E8N8_MOSMO</name>
<feature type="domain" description="Cancer-associated gene protein 1 N-terminal" evidence="3">
    <location>
        <begin position="92"/>
        <end position="370"/>
    </location>
</feature>
<dbReference type="GeneTree" id="ENSGT00390000001805"/>
<evidence type="ECO:0000313" key="5">
    <source>
        <dbReference type="Proteomes" id="UP000694544"/>
    </source>
</evidence>
<dbReference type="InterPro" id="IPR052686">
    <property type="entry name" value="CAGE1_homolog"/>
</dbReference>
<feature type="coiled-coil region" evidence="1">
    <location>
        <begin position="168"/>
        <end position="410"/>
    </location>
</feature>
<evidence type="ECO:0000313" key="4">
    <source>
        <dbReference type="Ensembl" id="ENSMMSP00000026196.1"/>
    </source>
</evidence>
<proteinExistence type="predicted"/>
<keyword evidence="1" id="KW-0175">Coiled coil</keyword>
<evidence type="ECO:0000256" key="1">
    <source>
        <dbReference type="SAM" id="Coils"/>
    </source>
</evidence>
<dbReference type="Proteomes" id="UP000694544">
    <property type="component" value="Unplaced"/>
</dbReference>
<dbReference type="AlphaFoldDB" id="A0A8C6E8N8"/>
<protein>
    <recommendedName>
        <fullName evidence="3">Cancer-associated gene protein 1 N-terminal domain-containing protein</fullName>
    </recommendedName>
</protein>
<evidence type="ECO:0000259" key="3">
    <source>
        <dbReference type="Pfam" id="PF15066"/>
    </source>
</evidence>